<protein>
    <submittedName>
        <fullName evidence="5">Tetratricopeptide repeat protein</fullName>
    </submittedName>
</protein>
<keyword evidence="6" id="KW-1185">Reference proteome</keyword>
<feature type="transmembrane region" description="Helical" evidence="3">
    <location>
        <begin position="21"/>
        <end position="39"/>
    </location>
</feature>
<keyword evidence="1" id="KW-0802">TPR repeat</keyword>
<organism evidence="5 6">
    <name type="scientific">Xylophilus ampelinus</name>
    <dbReference type="NCBI Taxonomy" id="54067"/>
    <lineage>
        <taxon>Bacteria</taxon>
        <taxon>Pseudomonadati</taxon>
        <taxon>Pseudomonadota</taxon>
        <taxon>Betaproteobacteria</taxon>
        <taxon>Burkholderiales</taxon>
        <taxon>Xylophilus</taxon>
    </lineage>
</organism>
<keyword evidence="3" id="KW-0812">Transmembrane</keyword>
<dbReference type="InterPro" id="IPR057306">
    <property type="entry name" value="B-barrel_PelB_C"/>
</dbReference>
<keyword evidence="3" id="KW-1133">Transmembrane helix</keyword>
<keyword evidence="3" id="KW-0472">Membrane</keyword>
<evidence type="ECO:0000256" key="1">
    <source>
        <dbReference type="PROSITE-ProRule" id="PRU00339"/>
    </source>
</evidence>
<dbReference type="PROSITE" id="PS50005">
    <property type="entry name" value="TPR"/>
    <property type="match status" value="1"/>
</dbReference>
<sequence>MLQHKSSSSAQPVERPVLAPPWLIALLASMVGGGLWLLYPKQALELRLSDTADVALSVAYLNNLLHSDPDNPRLRLLLAQRQIAMGEMADARATLQPALDSSDPALHRDALWSLWDLTYADYQRTPEKDAERRKDLRDDLKLQLKTLARERWPIERQILLARRTADFQDRVVGVVLTRQLAAEATDPREAAQLYEQAAKEALGTSDYAACAELYLLARQATPDPQQAKAYYMAAVKSLQSGNQPVAALALAERELGPLSDDAQTLLMITNLARAAGKPAVADRYVRRLLRISLMRQMPDTTAIVIGSMAPVGALLRPLHGAAGDASPAQYGYDDGAHLMLPPAMAVADAGTWQQRRMAQEVPRPAASAVPAADAPPPAPRPGAVPGLPFDDKLYTLGYEVFVENRKLDDAWSLANVAVQNLPQDLAWRERLARVSDWTLRSASALESWLYIARKTDRDEAWQSVLRLAPGQFDDRALVEGLRHQLRDRPEDLALIRALVEAYERIGEPQPALDYLKLHAKAPSAVELLANLAERAGQPTLALDSWRRLLSDKSQVTQARAMRAAVLALTHGRPDEGLRWLEAAQQQPSVGADQNDYWRLTAQLAESRQRNDLAVQAYRRLVEGKDTDSSDYDALVRLLENDQPLEAARVSVLAWERLEEPRHMVGALSIYSSRNRWDEVGRLIGRLDASRQAARRAAATLWQLPEFLRLAGSYYQNTGNLPEARRYFEAGLRQSPDSSEMRQALLWLFIDSNDAVSLRTLLTTQERVWARTEDIHGALAAAYQALSLPQISLDRYLTPHLKAHQGDFLWLMNYADALDQNQQTDRAWRLRRELLSREWQSARTGDGGTRLSAAEARARWLTDEGLDQTRRIARTRLIMTQRPGDPAQDVLRELLRVDRDGRGDFSNAAAETAIGWLQDAGEYTAERGFLRHQYARSQGQRSNRPLWAEITVALAEDDKSATGQLLQAFDERLPRYDRVNAARAVDDIRLAQTAAFEAQQDQHDDQPLHLQLTENLLAFSDTVGGGLKLQRLGGMDEDEVDTVLHIAIDPRLSLDLEFASIRRRATDALVIVNPPDERAFDMKLNWRHNDGTTMLRAGRRESLGAYNPLQIEHQQRIDNRLMLTLDLGTDLPSQESLALRIAGKKRRAGAALRYQATRQDQFTLGYADEAYSLQTGATLGNGQHTRLNYSHTYRQETPSIEFGAFWSHHNFSRRDLAGLGPNDLAFTRIVPPSTSTVGQDYFLPGSFSFYGLQVSTNMRYEQEYTRAARPFATLSRTWHSVLGPGYELRTGVAGSVLGADHLGLSWGVGKSGPQVRGLTRSMLLTYRLHF</sequence>
<feature type="compositionally biased region" description="Low complexity" evidence="2">
    <location>
        <begin position="362"/>
        <end position="372"/>
    </location>
</feature>
<feature type="repeat" description="TPR" evidence="1">
    <location>
        <begin position="704"/>
        <end position="737"/>
    </location>
</feature>
<dbReference type="Gene3D" id="1.25.40.10">
    <property type="entry name" value="Tetratricopeptide repeat domain"/>
    <property type="match status" value="3"/>
</dbReference>
<dbReference type="InterPro" id="IPR019734">
    <property type="entry name" value="TPR_rpt"/>
</dbReference>
<evidence type="ECO:0000256" key="3">
    <source>
        <dbReference type="SAM" id="Phobius"/>
    </source>
</evidence>
<dbReference type="InterPro" id="IPR011990">
    <property type="entry name" value="TPR-like_helical_dom_sf"/>
</dbReference>
<evidence type="ECO:0000256" key="2">
    <source>
        <dbReference type="SAM" id="MobiDB-lite"/>
    </source>
</evidence>
<comment type="caution">
    <text evidence="5">The sequence shown here is derived from an EMBL/GenBank/DDBJ whole genome shotgun (WGS) entry which is preliminary data.</text>
</comment>
<dbReference type="RefSeq" id="WP_199399828.1">
    <property type="nucleotide sequence ID" value="NZ_JAMOFZ010000008.1"/>
</dbReference>
<evidence type="ECO:0000259" key="4">
    <source>
        <dbReference type="Pfam" id="PF24604"/>
    </source>
</evidence>
<dbReference type="Pfam" id="PF13429">
    <property type="entry name" value="TPR_15"/>
    <property type="match status" value="1"/>
</dbReference>
<evidence type="ECO:0000313" key="5">
    <source>
        <dbReference type="EMBL" id="PYE78287.1"/>
    </source>
</evidence>
<evidence type="ECO:0000313" key="6">
    <source>
        <dbReference type="Proteomes" id="UP000247540"/>
    </source>
</evidence>
<reference evidence="5 6" key="1">
    <citation type="submission" date="2018-06" db="EMBL/GenBank/DDBJ databases">
        <title>Genomic Encyclopedia of Type Strains, Phase III (KMG-III): the genomes of soil and plant-associated and newly described type strains.</title>
        <authorList>
            <person name="Whitman W."/>
        </authorList>
    </citation>
    <scope>NUCLEOTIDE SEQUENCE [LARGE SCALE GENOMIC DNA]</scope>
    <source>
        <strain evidence="5 6">CECT 7646</strain>
    </source>
</reference>
<feature type="compositionally biased region" description="Pro residues" evidence="2">
    <location>
        <begin position="373"/>
        <end position="382"/>
    </location>
</feature>
<accession>A0A318SHD9</accession>
<dbReference type="Proteomes" id="UP000247540">
    <property type="component" value="Unassembled WGS sequence"/>
</dbReference>
<feature type="domain" description="PelB C-terminal" evidence="4">
    <location>
        <begin position="1016"/>
        <end position="1328"/>
    </location>
</feature>
<dbReference type="Pfam" id="PF14559">
    <property type="entry name" value="TPR_19"/>
    <property type="match status" value="1"/>
</dbReference>
<name>A0A318SHD9_9BURK</name>
<gene>
    <name evidence="5" type="ORF">DFQ15_10876</name>
</gene>
<dbReference type="SUPFAM" id="SSF48452">
    <property type="entry name" value="TPR-like"/>
    <property type="match status" value="1"/>
</dbReference>
<dbReference type="Pfam" id="PF24604">
    <property type="entry name" value="B-barrel_PelB_C"/>
    <property type="match status" value="1"/>
</dbReference>
<dbReference type="EMBL" id="QJTC01000008">
    <property type="protein sequence ID" value="PYE78287.1"/>
    <property type="molecule type" value="Genomic_DNA"/>
</dbReference>
<proteinExistence type="predicted"/>
<feature type="region of interest" description="Disordered" evidence="2">
    <location>
        <begin position="355"/>
        <end position="384"/>
    </location>
</feature>